<organism evidence="3 4">
    <name type="scientific">Cytobacillus firmus</name>
    <name type="common">Bacillus firmus</name>
    <dbReference type="NCBI Taxonomy" id="1399"/>
    <lineage>
        <taxon>Bacteria</taxon>
        <taxon>Bacillati</taxon>
        <taxon>Bacillota</taxon>
        <taxon>Bacilli</taxon>
        <taxon>Bacillales</taxon>
        <taxon>Bacillaceae</taxon>
        <taxon>Cytobacillus</taxon>
    </lineage>
</organism>
<evidence type="ECO:0000313" key="4">
    <source>
        <dbReference type="Proteomes" id="UP001163104"/>
    </source>
</evidence>
<evidence type="ECO:0000313" key="3">
    <source>
        <dbReference type="EMBL" id="UYG95566.1"/>
    </source>
</evidence>
<dbReference type="InterPro" id="IPR007419">
    <property type="entry name" value="BFD-like_2Fe2S-bd_dom"/>
</dbReference>
<dbReference type="Pfam" id="PF04324">
    <property type="entry name" value="Fer2_BFD"/>
    <property type="match status" value="1"/>
</dbReference>
<reference evidence="3" key="1">
    <citation type="submission" date="2022-10" db="EMBL/GenBank/DDBJ databases">
        <title>Mechanism of multi-heavy metal repair in Cytobacillus Firmus M7.</title>
        <authorList>
            <person name="Li X."/>
            <person name="Yu C."/>
        </authorList>
    </citation>
    <scope>NUCLEOTIDE SEQUENCE</scope>
    <source>
        <strain evidence="3">M7</strain>
    </source>
</reference>
<dbReference type="AlphaFoldDB" id="A0AA46P961"/>
<evidence type="ECO:0000259" key="2">
    <source>
        <dbReference type="Pfam" id="PF04324"/>
    </source>
</evidence>
<dbReference type="PANTHER" id="PTHR42949:SF3">
    <property type="entry name" value="ANAEROBIC GLYCEROL-3-PHOSPHATE DEHYDROGENASE SUBUNIT B"/>
    <property type="match status" value="1"/>
</dbReference>
<protein>
    <submittedName>
        <fullName evidence="3">(2Fe-2S)-binding protein</fullName>
    </submittedName>
</protein>
<dbReference type="RefSeq" id="WP_231593977.1">
    <property type="nucleotide sequence ID" value="NZ_CANMEA010000002.1"/>
</dbReference>
<dbReference type="PANTHER" id="PTHR42949">
    <property type="entry name" value="ANAEROBIC GLYCEROL-3-PHOSPHATE DEHYDROGENASE SUBUNIT B"/>
    <property type="match status" value="1"/>
</dbReference>
<accession>A0AA46P961</accession>
<dbReference type="EMBL" id="CP107027">
    <property type="protein sequence ID" value="UYG95566.1"/>
    <property type="molecule type" value="Genomic_DNA"/>
</dbReference>
<feature type="domain" description="BFD-like [2Fe-2S]-binding" evidence="2">
    <location>
        <begin position="9"/>
        <end position="60"/>
    </location>
</feature>
<dbReference type="InterPro" id="IPR051691">
    <property type="entry name" value="Metab_Enz_Cyan_OpOx_G3PDH"/>
</dbReference>
<proteinExistence type="predicted"/>
<sequence>MNKLDKSTIICRCEEISCEEVEEVISNGGRTFDDVKRITRCGMGPCQAKICTSMVAEIIHQQTGLSPSEIPLPRMRMPLSPIKLETLATNSTSFSAVKSVLDEVELEEGKVR</sequence>
<keyword evidence="1" id="KW-0560">Oxidoreductase</keyword>
<dbReference type="InterPro" id="IPR041854">
    <property type="entry name" value="BFD-like_2Fe2S-bd_dom_sf"/>
</dbReference>
<evidence type="ECO:0000256" key="1">
    <source>
        <dbReference type="ARBA" id="ARBA00023002"/>
    </source>
</evidence>
<dbReference type="Proteomes" id="UP001163104">
    <property type="component" value="Chromosome"/>
</dbReference>
<dbReference type="GO" id="GO:0016491">
    <property type="term" value="F:oxidoreductase activity"/>
    <property type="evidence" value="ECO:0007669"/>
    <property type="project" value="UniProtKB-KW"/>
</dbReference>
<gene>
    <name evidence="3" type="ORF">OD459_00640</name>
</gene>
<name>A0AA46P961_CYTFI</name>
<dbReference type="Gene3D" id="1.10.10.1100">
    <property type="entry name" value="BFD-like [2Fe-2S]-binding domain"/>
    <property type="match status" value="1"/>
</dbReference>